<dbReference type="RefSeq" id="WP_227323233.1">
    <property type="nucleotide sequence ID" value="NZ_JAESVB010000015.1"/>
</dbReference>
<comment type="caution">
    <text evidence="3">The sequence shown here is derived from an EMBL/GenBank/DDBJ whole genome shotgun (WGS) entry which is preliminary data.</text>
</comment>
<dbReference type="PANTHER" id="PTHR11614">
    <property type="entry name" value="PHOSPHOLIPASE-RELATED"/>
    <property type="match status" value="1"/>
</dbReference>
<evidence type="ECO:0000313" key="3">
    <source>
        <dbReference type="EMBL" id="MCB8877584.1"/>
    </source>
</evidence>
<dbReference type="AlphaFoldDB" id="A0A963YVH3"/>
<dbReference type="Gene3D" id="3.40.50.1820">
    <property type="entry name" value="alpha/beta hydrolase"/>
    <property type="match status" value="1"/>
</dbReference>
<feature type="signal peptide" evidence="1">
    <location>
        <begin position="1"/>
        <end position="27"/>
    </location>
</feature>
<protein>
    <submittedName>
        <fullName evidence="3">Alpha/beta fold hydrolase</fullName>
    </submittedName>
</protein>
<keyword evidence="1" id="KW-0732">Signal</keyword>
<evidence type="ECO:0000259" key="2">
    <source>
        <dbReference type="Pfam" id="PF12146"/>
    </source>
</evidence>
<feature type="domain" description="Serine aminopeptidase S33" evidence="2">
    <location>
        <begin position="59"/>
        <end position="296"/>
    </location>
</feature>
<dbReference type="InterPro" id="IPR022742">
    <property type="entry name" value="Hydrolase_4"/>
</dbReference>
<dbReference type="GO" id="GO:0016787">
    <property type="term" value="F:hydrolase activity"/>
    <property type="evidence" value="ECO:0007669"/>
    <property type="project" value="UniProtKB-KW"/>
</dbReference>
<dbReference type="Proteomes" id="UP000708298">
    <property type="component" value="Unassembled WGS sequence"/>
</dbReference>
<feature type="chain" id="PRO_5037397028" evidence="1">
    <location>
        <begin position="28"/>
        <end position="334"/>
    </location>
</feature>
<reference evidence="3" key="2">
    <citation type="submission" date="2021-01" db="EMBL/GenBank/DDBJ databases">
        <authorList>
            <person name="Mieszkin S."/>
            <person name="Pouder E."/>
            <person name="Alain K."/>
        </authorList>
    </citation>
    <scope>NUCLEOTIDE SEQUENCE</scope>
    <source>
        <strain evidence="3">HW T2.11</strain>
    </source>
</reference>
<keyword evidence="4" id="KW-1185">Reference proteome</keyword>
<organism evidence="3 4">
    <name type="scientific">Acidisoma silvae</name>
    <dbReference type="NCBI Taxonomy" id="2802396"/>
    <lineage>
        <taxon>Bacteria</taxon>
        <taxon>Pseudomonadati</taxon>
        <taxon>Pseudomonadota</taxon>
        <taxon>Alphaproteobacteria</taxon>
        <taxon>Acetobacterales</taxon>
        <taxon>Acidocellaceae</taxon>
        <taxon>Acidisoma</taxon>
    </lineage>
</organism>
<keyword evidence="3" id="KW-0378">Hydrolase</keyword>
<dbReference type="InterPro" id="IPR000073">
    <property type="entry name" value="AB_hydrolase_1"/>
</dbReference>
<dbReference type="InterPro" id="IPR029058">
    <property type="entry name" value="AB_hydrolase_fold"/>
</dbReference>
<dbReference type="EMBL" id="JAESVB010000015">
    <property type="protein sequence ID" value="MCB8877584.1"/>
    <property type="molecule type" value="Genomic_DNA"/>
</dbReference>
<dbReference type="InterPro" id="IPR051044">
    <property type="entry name" value="MAG_DAG_Lipase"/>
</dbReference>
<gene>
    <name evidence="3" type="ORF">ASILVAE211_20480</name>
</gene>
<reference evidence="3" key="1">
    <citation type="journal article" date="2021" name="Microorganisms">
        <title>Acidisoma silvae sp. nov. and Acidisomacellulosilytica sp. nov., Two Acidophilic Bacteria Isolated from Decaying Wood, Hydrolyzing Cellulose and Producing Poly-3-hydroxybutyrate.</title>
        <authorList>
            <person name="Mieszkin S."/>
            <person name="Pouder E."/>
            <person name="Uroz S."/>
            <person name="Simon-Colin C."/>
            <person name="Alain K."/>
        </authorList>
    </citation>
    <scope>NUCLEOTIDE SEQUENCE</scope>
    <source>
        <strain evidence="3">HW T2.11</strain>
    </source>
</reference>
<dbReference type="PROSITE" id="PS51257">
    <property type="entry name" value="PROKAR_LIPOPROTEIN"/>
    <property type="match status" value="1"/>
</dbReference>
<accession>A0A963YVH3</accession>
<name>A0A963YVH3_9PROT</name>
<evidence type="ECO:0000313" key="4">
    <source>
        <dbReference type="Proteomes" id="UP000708298"/>
    </source>
</evidence>
<evidence type="ECO:0000256" key="1">
    <source>
        <dbReference type="SAM" id="SignalP"/>
    </source>
</evidence>
<proteinExistence type="predicted"/>
<dbReference type="Pfam" id="PF12146">
    <property type="entry name" value="Hydrolase_4"/>
    <property type="match status" value="1"/>
</dbReference>
<dbReference type="SUPFAM" id="SSF53474">
    <property type="entry name" value="alpha/beta-Hydrolases"/>
    <property type="match status" value="1"/>
</dbReference>
<sequence>MRRTIPPALILGLAVMLAACATPHRQAAMPPVPPVVTDGVFTMADGAHLPFREWWPLGKPAIVVLALHGIDDSRDAWEVPGPLLAAQGIAVIAPDERGFGATPGRGYWPGTAQMLSDARAMALTVRQQNPGAKLYLMGESMGGAVLLALAASPDAPQVDGYVFSSPAVWGRRQMNILYRSVLWLADSTVPNMRLTGGGTGVVPTDNETAWDRLSRDPLTVTDTRVATVKGLVDLMDQALAGAGHISAPALFLYGGHDELVPKPAMAAAWRAAAASGDAAVTLAFYPKGYHLLQRDHEGPTVTADIAHWLRDPAAPLPSGADARARDWIAGQPAS</sequence>
<dbReference type="PRINTS" id="PR00111">
    <property type="entry name" value="ABHYDROLASE"/>
</dbReference>